<dbReference type="EMBL" id="BAABRI010000020">
    <property type="protein sequence ID" value="GAA5484107.1"/>
    <property type="molecule type" value="Genomic_DNA"/>
</dbReference>
<organism evidence="1 2">
    <name type="scientific">Haloferula sargassicola</name>
    <dbReference type="NCBI Taxonomy" id="490096"/>
    <lineage>
        <taxon>Bacteria</taxon>
        <taxon>Pseudomonadati</taxon>
        <taxon>Verrucomicrobiota</taxon>
        <taxon>Verrucomicrobiia</taxon>
        <taxon>Verrucomicrobiales</taxon>
        <taxon>Verrucomicrobiaceae</taxon>
        <taxon>Haloferula</taxon>
    </lineage>
</organism>
<reference evidence="1 2" key="1">
    <citation type="submission" date="2024-02" db="EMBL/GenBank/DDBJ databases">
        <title>Haloferula sargassicola NBRC 104335.</title>
        <authorList>
            <person name="Ichikawa N."/>
            <person name="Katano-Makiyama Y."/>
            <person name="Hidaka K."/>
        </authorList>
    </citation>
    <scope>NUCLEOTIDE SEQUENCE [LARGE SCALE GENOMIC DNA]</scope>
    <source>
        <strain evidence="1 2">NBRC 104335</strain>
    </source>
</reference>
<protein>
    <recommendedName>
        <fullName evidence="3">ATP-binding protein</fullName>
    </recommendedName>
</protein>
<dbReference type="SUPFAM" id="SSF52540">
    <property type="entry name" value="P-loop containing nucleoside triphosphate hydrolases"/>
    <property type="match status" value="1"/>
</dbReference>
<name>A0ABP9URP1_9BACT</name>
<dbReference type="InterPro" id="IPR027417">
    <property type="entry name" value="P-loop_NTPase"/>
</dbReference>
<keyword evidence="2" id="KW-1185">Reference proteome</keyword>
<gene>
    <name evidence="1" type="ORF">Hsar01_03346</name>
</gene>
<evidence type="ECO:0000313" key="2">
    <source>
        <dbReference type="Proteomes" id="UP001476282"/>
    </source>
</evidence>
<proteinExistence type="predicted"/>
<evidence type="ECO:0000313" key="1">
    <source>
        <dbReference type="EMBL" id="GAA5484107.1"/>
    </source>
</evidence>
<dbReference type="RefSeq" id="WP_353568205.1">
    <property type="nucleotide sequence ID" value="NZ_BAABRI010000020.1"/>
</dbReference>
<evidence type="ECO:0008006" key="3">
    <source>
        <dbReference type="Google" id="ProtNLM"/>
    </source>
</evidence>
<dbReference type="Proteomes" id="UP001476282">
    <property type="component" value="Unassembled WGS sequence"/>
</dbReference>
<accession>A0ABP9URP1</accession>
<sequence>MSVSINPQPFFEHFGQNGASHASGVNDRAERKLGRSLLQPVEAIGRGILLRAPRAGYGKTHVLERVRQQIGDGHEFIPLRPLDGSKLNPAAAIEDALRRLTRPLPAAGGLTSLDVYSRHLFALGLRPLVISGEVPCQDRDAAAQALVKRPVETFNFHHPQAVTAHWTRENFEVLGPRIALEISQETGCSLNQVAFWVAALFRFATASPEQAGRGGLLLQTAVENASAERFGTLLALLSRLRRIVLIVDDLEGVHGDPAGARAIAGFLATLRLEAPRVDIVVSINDDVWESSFMPALSGGLLDRLTEIVIRLEPVDHHGVVALLTSRGYPNVEELARHVAAEDGDRNARAILRRASEMVHESPQPDPS</sequence>
<comment type="caution">
    <text evidence="1">The sequence shown here is derived from an EMBL/GenBank/DDBJ whole genome shotgun (WGS) entry which is preliminary data.</text>
</comment>